<organism evidence="1 2">
    <name type="scientific">Thermodesulfatator autotrophicus</name>
    <dbReference type="NCBI Taxonomy" id="1795632"/>
    <lineage>
        <taxon>Bacteria</taxon>
        <taxon>Pseudomonadati</taxon>
        <taxon>Thermodesulfobacteriota</taxon>
        <taxon>Thermodesulfobacteria</taxon>
        <taxon>Thermodesulfobacteriales</taxon>
        <taxon>Thermodesulfatatoraceae</taxon>
        <taxon>Thermodesulfatator</taxon>
    </lineage>
</organism>
<comment type="caution">
    <text evidence="1">The sequence shown here is derived from an EMBL/GenBank/DDBJ whole genome shotgun (WGS) entry which is preliminary data.</text>
</comment>
<dbReference type="AlphaFoldDB" id="A0A177E8T4"/>
<sequence>MFKGKLLPTLIGSFPGKNHETVVDLILKYCPEIPCWPQLPAYPQEGMLIQFSRGLPGFQPENLTIDPTSEDFEPQMLQFYEEYLAVKEGGRPVLESAFALTPEEARGLFLLKEKLGDLKPLAVKGQVTGPFTLATGLKTPDGKACFYDSTLRDIITKQVALKAAFQVEFLKDLGVPVIIFLDEPALAGFGSSSFVGVSREEVLTVLGEVTDEIKARGGIAGVHVCANTEWDLLVEAGIDILNFDAFDYLDRFMLYSQDISKHITNGGNVAWGIVPTLKPEALKESTAESLARQLESAFDKLRKEGNLSQEQIVEQGLITPSCGMGTLPENLVEKALSLLREISSVLK</sequence>
<reference evidence="1 2" key="1">
    <citation type="submission" date="2016-02" db="EMBL/GenBank/DDBJ databases">
        <title>Draft genome sequence of Thermodesulfatator sp. S606.</title>
        <authorList>
            <person name="Lai Q."/>
            <person name="Cao J."/>
            <person name="Dupont S."/>
            <person name="Shao Z."/>
            <person name="Jebbar M."/>
            <person name="Alain K."/>
        </authorList>
    </citation>
    <scope>NUCLEOTIDE SEQUENCE [LARGE SCALE GENOMIC DNA]</scope>
    <source>
        <strain evidence="1 2">S606</strain>
    </source>
</reference>
<dbReference type="STRING" id="1795632.TH606_04520"/>
<dbReference type="Proteomes" id="UP000076964">
    <property type="component" value="Unassembled WGS sequence"/>
</dbReference>
<dbReference type="SUPFAM" id="SSF51726">
    <property type="entry name" value="UROD/MetE-like"/>
    <property type="match status" value="1"/>
</dbReference>
<protein>
    <submittedName>
        <fullName evidence="1">Uncharacterized protein</fullName>
    </submittedName>
</protein>
<accession>A0A177E8T4</accession>
<gene>
    <name evidence="1" type="ORF">TH606_04520</name>
</gene>
<dbReference type="OrthoDB" id="144815at2"/>
<dbReference type="Gene3D" id="3.20.20.210">
    <property type="match status" value="1"/>
</dbReference>
<evidence type="ECO:0000313" key="1">
    <source>
        <dbReference type="EMBL" id="OAG27901.1"/>
    </source>
</evidence>
<name>A0A177E8T4_9BACT</name>
<dbReference type="InterPro" id="IPR038071">
    <property type="entry name" value="UROD/MetE-like_sf"/>
</dbReference>
<dbReference type="RefSeq" id="WP_068541679.1">
    <property type="nucleotide sequence ID" value="NZ_LSFI01000017.1"/>
</dbReference>
<dbReference type="EMBL" id="LSFI01000017">
    <property type="protein sequence ID" value="OAG27901.1"/>
    <property type="molecule type" value="Genomic_DNA"/>
</dbReference>
<proteinExistence type="predicted"/>
<keyword evidence="2" id="KW-1185">Reference proteome</keyword>
<evidence type="ECO:0000313" key="2">
    <source>
        <dbReference type="Proteomes" id="UP000076964"/>
    </source>
</evidence>